<dbReference type="GO" id="GO:0006281">
    <property type="term" value="P:DNA repair"/>
    <property type="evidence" value="ECO:0007669"/>
    <property type="project" value="UniProtKB-KW"/>
</dbReference>
<evidence type="ECO:0000256" key="9">
    <source>
        <dbReference type="ARBA" id="ARBA00023204"/>
    </source>
</evidence>
<evidence type="ECO:0000256" key="12">
    <source>
        <dbReference type="SAM" id="Coils"/>
    </source>
</evidence>
<evidence type="ECO:0000256" key="4">
    <source>
        <dbReference type="ARBA" id="ARBA00022723"/>
    </source>
</evidence>
<dbReference type="GO" id="GO:0046872">
    <property type="term" value="F:metal ion binding"/>
    <property type="evidence" value="ECO:0007669"/>
    <property type="project" value="UniProtKB-KW"/>
</dbReference>
<dbReference type="SUPFAM" id="SSF47807">
    <property type="entry name" value="5' to 3' exonuclease, C-terminal subdomain"/>
    <property type="match status" value="1"/>
</dbReference>
<dbReference type="EMBL" id="VTPC01090661">
    <property type="protein sequence ID" value="KAF2882026.1"/>
    <property type="molecule type" value="Genomic_DNA"/>
</dbReference>
<dbReference type="OrthoDB" id="31113at2759"/>
<keyword evidence="12" id="KW-0175">Coiled coil</keyword>
<dbReference type="PANTHER" id="PTHR16171:SF7">
    <property type="entry name" value="DNA REPAIR PROTEIN RAD2"/>
    <property type="match status" value="1"/>
</dbReference>
<dbReference type="PRINTS" id="PR00853">
    <property type="entry name" value="XPGRADSUPER"/>
</dbReference>
<dbReference type="GO" id="GO:0000400">
    <property type="term" value="F:four-way junction DNA binding"/>
    <property type="evidence" value="ECO:0007669"/>
    <property type="project" value="UniProtKB-ARBA"/>
</dbReference>
<evidence type="ECO:0000259" key="14">
    <source>
        <dbReference type="SMART" id="SM00484"/>
    </source>
</evidence>
<feature type="region of interest" description="Disordered" evidence="13">
    <location>
        <begin position="241"/>
        <end position="283"/>
    </location>
</feature>
<reference evidence="15" key="1">
    <citation type="submission" date="2019-08" db="EMBL/GenBank/DDBJ databases">
        <title>The genome of the North American firefly Photinus pyralis.</title>
        <authorList>
            <consortium name="Photinus pyralis genome working group"/>
            <person name="Fallon T.R."/>
            <person name="Sander Lower S.E."/>
            <person name="Weng J.-K."/>
        </authorList>
    </citation>
    <scope>NUCLEOTIDE SEQUENCE</scope>
    <source>
        <strain evidence="15">TRF0915ILg1</strain>
        <tissue evidence="15">Whole body</tissue>
    </source>
</reference>
<dbReference type="SMART" id="SM00484">
    <property type="entry name" value="XPGI"/>
    <property type="match status" value="1"/>
</dbReference>
<keyword evidence="16" id="KW-1185">Reference proteome</keyword>
<keyword evidence="3" id="KW-0540">Nuclease</keyword>
<evidence type="ECO:0000256" key="8">
    <source>
        <dbReference type="ARBA" id="ARBA00022842"/>
    </source>
</evidence>
<evidence type="ECO:0000256" key="5">
    <source>
        <dbReference type="ARBA" id="ARBA00022759"/>
    </source>
</evidence>
<keyword evidence="6" id="KW-0227">DNA damage</keyword>
<evidence type="ECO:0000256" key="13">
    <source>
        <dbReference type="SAM" id="MobiDB-lite"/>
    </source>
</evidence>
<dbReference type="Gene3D" id="3.40.50.1010">
    <property type="entry name" value="5'-nuclease"/>
    <property type="match status" value="1"/>
</dbReference>
<dbReference type="CDD" id="cd09868">
    <property type="entry name" value="PIN_XPG_RAD2"/>
    <property type="match status" value="1"/>
</dbReference>
<accession>A0A8K0CB25</accession>
<name>A0A8K0CB25_IGNLU</name>
<dbReference type="Pfam" id="PF00867">
    <property type="entry name" value="XPG_I"/>
    <property type="match status" value="1"/>
</dbReference>
<proteinExistence type="inferred from homology"/>
<protein>
    <recommendedName>
        <fullName evidence="14">XPG-I domain-containing protein</fullName>
    </recommendedName>
</protein>
<evidence type="ECO:0000256" key="7">
    <source>
        <dbReference type="ARBA" id="ARBA00022801"/>
    </source>
</evidence>
<keyword evidence="4" id="KW-0479">Metal-binding</keyword>
<dbReference type="GO" id="GO:0017108">
    <property type="term" value="F:5'-flap endonuclease activity"/>
    <property type="evidence" value="ECO:0007669"/>
    <property type="project" value="UniProtKB-ARBA"/>
</dbReference>
<dbReference type="SUPFAM" id="SSF88723">
    <property type="entry name" value="PIN domain-like"/>
    <property type="match status" value="1"/>
</dbReference>
<evidence type="ECO:0000313" key="15">
    <source>
        <dbReference type="EMBL" id="KAF2882026.1"/>
    </source>
</evidence>
<evidence type="ECO:0000256" key="11">
    <source>
        <dbReference type="ARBA" id="ARBA00038112"/>
    </source>
</evidence>
<feature type="coiled-coil region" evidence="12">
    <location>
        <begin position="301"/>
        <end position="335"/>
    </location>
</feature>
<comment type="similarity">
    <text evidence="11">Belongs to the XPG/RAD2 endonuclease family. GEN subfamily.</text>
</comment>
<dbReference type="GO" id="GO:0005634">
    <property type="term" value="C:nucleus"/>
    <property type="evidence" value="ECO:0007669"/>
    <property type="project" value="UniProtKB-SubCell"/>
</dbReference>
<dbReference type="GO" id="GO:0008821">
    <property type="term" value="F:crossover junction DNA endonuclease activity"/>
    <property type="evidence" value="ECO:0007669"/>
    <property type="project" value="UniProtKB-ARBA"/>
</dbReference>
<dbReference type="InterPro" id="IPR006084">
    <property type="entry name" value="XPG/Rad2"/>
</dbReference>
<dbReference type="Gene3D" id="1.10.150.20">
    <property type="entry name" value="5' to 3' exonuclease, C-terminal subdomain"/>
    <property type="match status" value="1"/>
</dbReference>
<dbReference type="PANTHER" id="PTHR16171">
    <property type="entry name" value="DNA REPAIR PROTEIN COMPLEMENTING XP-G CELLS-RELATED"/>
    <property type="match status" value="1"/>
</dbReference>
<dbReference type="Proteomes" id="UP000801492">
    <property type="component" value="Unassembled WGS sequence"/>
</dbReference>
<keyword evidence="8" id="KW-0460">Magnesium</keyword>
<dbReference type="InterPro" id="IPR008918">
    <property type="entry name" value="HhH2"/>
</dbReference>
<evidence type="ECO:0000256" key="10">
    <source>
        <dbReference type="ARBA" id="ARBA00023242"/>
    </source>
</evidence>
<keyword evidence="9" id="KW-0234">DNA repair</keyword>
<organism evidence="15 16">
    <name type="scientific">Ignelater luminosus</name>
    <name type="common">Cucubano</name>
    <name type="synonym">Pyrophorus luminosus</name>
    <dbReference type="NCBI Taxonomy" id="2038154"/>
    <lineage>
        <taxon>Eukaryota</taxon>
        <taxon>Metazoa</taxon>
        <taxon>Ecdysozoa</taxon>
        <taxon>Arthropoda</taxon>
        <taxon>Hexapoda</taxon>
        <taxon>Insecta</taxon>
        <taxon>Pterygota</taxon>
        <taxon>Neoptera</taxon>
        <taxon>Endopterygota</taxon>
        <taxon>Coleoptera</taxon>
        <taxon>Polyphaga</taxon>
        <taxon>Elateriformia</taxon>
        <taxon>Elateroidea</taxon>
        <taxon>Elateridae</taxon>
        <taxon>Agrypninae</taxon>
        <taxon>Pyrophorini</taxon>
        <taxon>Ignelater</taxon>
    </lineage>
</organism>
<dbReference type="GO" id="GO:0003697">
    <property type="term" value="F:single-stranded DNA binding"/>
    <property type="evidence" value="ECO:0007669"/>
    <property type="project" value="TreeGrafter"/>
</dbReference>
<feature type="region of interest" description="Disordered" evidence="13">
    <location>
        <begin position="372"/>
        <end position="403"/>
    </location>
</feature>
<dbReference type="SMART" id="SM00279">
    <property type="entry name" value="HhH2"/>
    <property type="match status" value="1"/>
</dbReference>
<comment type="caution">
    <text evidence="15">The sequence shown here is derived from an EMBL/GenBank/DDBJ whole genome shotgun (WGS) entry which is preliminary data.</text>
</comment>
<dbReference type="InterPro" id="IPR029060">
    <property type="entry name" value="PIN-like_dom_sf"/>
</dbReference>
<evidence type="ECO:0000256" key="3">
    <source>
        <dbReference type="ARBA" id="ARBA00022722"/>
    </source>
</evidence>
<evidence type="ECO:0000256" key="1">
    <source>
        <dbReference type="ARBA" id="ARBA00001946"/>
    </source>
</evidence>
<evidence type="ECO:0000313" key="16">
    <source>
        <dbReference type="Proteomes" id="UP000801492"/>
    </source>
</evidence>
<keyword evidence="7" id="KW-0378">Hydrolase</keyword>
<comment type="subcellular location">
    <subcellularLocation>
        <location evidence="2">Nucleus</location>
    </subcellularLocation>
</comment>
<evidence type="ECO:0000256" key="6">
    <source>
        <dbReference type="ARBA" id="ARBA00022763"/>
    </source>
</evidence>
<keyword evidence="5" id="KW-0255">Endonuclease</keyword>
<dbReference type="AlphaFoldDB" id="A0A8K0CB25"/>
<keyword evidence="10" id="KW-0539">Nucleus</keyword>
<dbReference type="InterPro" id="IPR006086">
    <property type="entry name" value="XPG-I_dom"/>
</dbReference>
<dbReference type="CDD" id="cd09904">
    <property type="entry name" value="H3TH_XPG"/>
    <property type="match status" value="1"/>
</dbReference>
<dbReference type="FunFam" id="1.10.150.20:FF:000030">
    <property type="entry name" value="Flap endonuclease GEN-like 1"/>
    <property type="match status" value="1"/>
</dbReference>
<feature type="compositionally biased region" description="Basic and acidic residues" evidence="13">
    <location>
        <begin position="274"/>
        <end position="283"/>
    </location>
</feature>
<feature type="compositionally biased region" description="Basic residues" evidence="13">
    <location>
        <begin position="373"/>
        <end position="389"/>
    </location>
</feature>
<feature type="domain" description="XPG-I" evidence="14">
    <location>
        <begin position="1"/>
        <end position="59"/>
    </location>
</feature>
<feature type="compositionally biased region" description="Basic residues" evidence="13">
    <location>
        <begin position="259"/>
        <end position="273"/>
    </location>
</feature>
<gene>
    <name evidence="15" type="ORF">ILUMI_24151</name>
</gene>
<sequence length="403" mass="46095">MEAEAQCAFLDDINLTDGTITDDSDIWLFGGKTVYKNFFNQHKNVMEFRAENIQHHFKLTREQMILLALLVGSDYTTGLQGIGPVTALEILAAFPPSKQTEIQLTHQQLISGLESFRRWLSGARAVGPGRTTLRNKLKNVVLTESFPSLQVVRAYLEPTIDPSKEPFSWAKPDIPGLMEFARQKFGWQRVKSEEILKPVLKRLNESRIQKTIKDYFQIKHKIDGGEAESKMSKRVKQAIKKIGKERGNSSEEDEETSKKQKPKRKRASKTTKKAKIESAENEKDISKIADEVTGLSSDEDIKILKQTRMQSKRKIEDIDKEVKNEIEQLQEQQQAKKPKSTIDLHKKDVIPQKEKDKLDALRSKMKAIEVFRKSKKGPGYMKKRKVVPRKTKEDAELSESSSD</sequence>
<evidence type="ECO:0000256" key="2">
    <source>
        <dbReference type="ARBA" id="ARBA00004123"/>
    </source>
</evidence>
<comment type="cofactor">
    <cofactor evidence="1">
        <name>Mg(2+)</name>
        <dbReference type="ChEBI" id="CHEBI:18420"/>
    </cofactor>
</comment>
<dbReference type="InterPro" id="IPR036279">
    <property type="entry name" value="5-3_exonuclease_C_sf"/>
</dbReference>